<dbReference type="Gene3D" id="3.40.50.2020">
    <property type="match status" value="1"/>
</dbReference>
<comment type="similarity">
    <text evidence="1">Belongs to the ComF/GntX family.</text>
</comment>
<evidence type="ECO:0000313" key="3">
    <source>
        <dbReference type="Proteomes" id="UP000626148"/>
    </source>
</evidence>
<dbReference type="InterPro" id="IPR029057">
    <property type="entry name" value="PRTase-like"/>
</dbReference>
<dbReference type="PANTHER" id="PTHR47505">
    <property type="entry name" value="DNA UTILIZATION PROTEIN YHGH"/>
    <property type="match status" value="1"/>
</dbReference>
<sequence>MSNKEAFNFSLWSFFDLLFTFQCPLCEQPSRTGRLCPLCRTFLDPLRDPCPTCGEPDTLELQCGRCQKHPPPWTQARIAWPLTGATRFLIHRMKYDRDFAAARSLAHNWWQAQQPEFEPDALVPVPQHPSKLRERGFNQADWLARYWGKQCGAPVWRGVDKVHTTTPLEGLNRAQRRQTLKGVFRVRTDPPRRIAIVDDVLTTGATATELSRILKRAGADSIELWTLARTPLHR</sequence>
<dbReference type="InterPro" id="IPR051910">
    <property type="entry name" value="ComF/GntX_DNA_util-trans"/>
</dbReference>
<dbReference type="InterPro" id="IPR000836">
    <property type="entry name" value="PRTase_dom"/>
</dbReference>
<reference evidence="2" key="2">
    <citation type="submission" date="2020-09" db="EMBL/GenBank/DDBJ databases">
        <authorList>
            <person name="Sun Q."/>
            <person name="Kim S."/>
        </authorList>
    </citation>
    <scope>NUCLEOTIDE SEQUENCE</scope>
    <source>
        <strain evidence="2">KCTC 22169</strain>
    </source>
</reference>
<dbReference type="CDD" id="cd06223">
    <property type="entry name" value="PRTases_typeI"/>
    <property type="match status" value="1"/>
</dbReference>
<dbReference type="PANTHER" id="PTHR47505:SF1">
    <property type="entry name" value="DNA UTILIZATION PROTEIN YHGH"/>
    <property type="match status" value="1"/>
</dbReference>
<dbReference type="EMBL" id="BMXR01000005">
    <property type="protein sequence ID" value="GGX55941.1"/>
    <property type="molecule type" value="Genomic_DNA"/>
</dbReference>
<comment type="caution">
    <text evidence="2">The sequence shown here is derived from an EMBL/GenBank/DDBJ whole genome shotgun (WGS) entry which is preliminary data.</text>
</comment>
<proteinExistence type="inferred from homology"/>
<gene>
    <name evidence="2" type="ORF">GCM10007392_24660</name>
</gene>
<organism evidence="2 3">
    <name type="scientific">Saccharospirillum salsuginis</name>
    <dbReference type="NCBI Taxonomy" id="418750"/>
    <lineage>
        <taxon>Bacteria</taxon>
        <taxon>Pseudomonadati</taxon>
        <taxon>Pseudomonadota</taxon>
        <taxon>Gammaproteobacteria</taxon>
        <taxon>Oceanospirillales</taxon>
        <taxon>Saccharospirillaceae</taxon>
        <taxon>Saccharospirillum</taxon>
    </lineage>
</organism>
<dbReference type="RefSeq" id="WP_189609000.1">
    <property type="nucleotide sequence ID" value="NZ_BMXR01000005.1"/>
</dbReference>
<accession>A0A918K9N6</accession>
<dbReference type="Proteomes" id="UP000626148">
    <property type="component" value="Unassembled WGS sequence"/>
</dbReference>
<reference evidence="2" key="1">
    <citation type="journal article" date="2014" name="Int. J. Syst. Evol. Microbiol.">
        <title>Complete genome sequence of Corynebacterium casei LMG S-19264T (=DSM 44701T), isolated from a smear-ripened cheese.</title>
        <authorList>
            <consortium name="US DOE Joint Genome Institute (JGI-PGF)"/>
            <person name="Walter F."/>
            <person name="Albersmeier A."/>
            <person name="Kalinowski J."/>
            <person name="Ruckert C."/>
        </authorList>
    </citation>
    <scope>NUCLEOTIDE SEQUENCE</scope>
    <source>
        <strain evidence="2">KCTC 22169</strain>
    </source>
</reference>
<evidence type="ECO:0000256" key="1">
    <source>
        <dbReference type="ARBA" id="ARBA00008007"/>
    </source>
</evidence>
<dbReference type="SUPFAM" id="SSF53271">
    <property type="entry name" value="PRTase-like"/>
    <property type="match status" value="1"/>
</dbReference>
<name>A0A918K9N6_9GAMM</name>
<keyword evidence="3" id="KW-1185">Reference proteome</keyword>
<protein>
    <submittedName>
        <fullName evidence="2">Amidophosphoribosyltransferase</fullName>
    </submittedName>
</protein>
<evidence type="ECO:0000313" key="2">
    <source>
        <dbReference type="EMBL" id="GGX55941.1"/>
    </source>
</evidence>
<dbReference type="AlphaFoldDB" id="A0A918K9N6"/>